<keyword evidence="3" id="KW-1185">Reference proteome</keyword>
<accession>A0A9J6C0D9</accession>
<feature type="signal peptide" evidence="1">
    <location>
        <begin position="1"/>
        <end position="17"/>
    </location>
</feature>
<gene>
    <name evidence="2" type="ORF">PVAND_005285</name>
</gene>
<reference evidence="2" key="1">
    <citation type="submission" date="2021-03" db="EMBL/GenBank/DDBJ databases">
        <title>Chromosome level genome of the anhydrobiotic midge Polypedilum vanderplanki.</title>
        <authorList>
            <person name="Yoshida Y."/>
            <person name="Kikawada T."/>
            <person name="Gusev O."/>
        </authorList>
    </citation>
    <scope>NUCLEOTIDE SEQUENCE</scope>
    <source>
        <strain evidence="2">NIAS01</strain>
        <tissue evidence="2">Whole body or cell culture</tissue>
    </source>
</reference>
<protein>
    <submittedName>
        <fullName evidence="2">Uncharacterized protein</fullName>
    </submittedName>
</protein>
<sequence length="75" mass="8519">MFKVTIIVLAAIACVLAVPTPEPKPEPQFVATYGNYPVAYSNAYTNFYRSPYFARYGYPSAATYYNAYPYNYAVY</sequence>
<dbReference type="EMBL" id="JADBJN010000002">
    <property type="protein sequence ID" value="KAG5675376.1"/>
    <property type="molecule type" value="Genomic_DNA"/>
</dbReference>
<dbReference type="AlphaFoldDB" id="A0A9J6C0D9"/>
<evidence type="ECO:0000313" key="3">
    <source>
        <dbReference type="Proteomes" id="UP001107558"/>
    </source>
</evidence>
<keyword evidence="1" id="KW-0732">Signal</keyword>
<proteinExistence type="predicted"/>
<dbReference type="Proteomes" id="UP001107558">
    <property type="component" value="Chromosome 2"/>
</dbReference>
<feature type="chain" id="PRO_5039946771" evidence="1">
    <location>
        <begin position="18"/>
        <end position="75"/>
    </location>
</feature>
<evidence type="ECO:0000256" key="1">
    <source>
        <dbReference type="SAM" id="SignalP"/>
    </source>
</evidence>
<comment type="caution">
    <text evidence="2">The sequence shown here is derived from an EMBL/GenBank/DDBJ whole genome shotgun (WGS) entry which is preliminary data.</text>
</comment>
<organism evidence="2 3">
    <name type="scientific">Polypedilum vanderplanki</name>
    <name type="common">Sleeping chironomid midge</name>
    <dbReference type="NCBI Taxonomy" id="319348"/>
    <lineage>
        <taxon>Eukaryota</taxon>
        <taxon>Metazoa</taxon>
        <taxon>Ecdysozoa</taxon>
        <taxon>Arthropoda</taxon>
        <taxon>Hexapoda</taxon>
        <taxon>Insecta</taxon>
        <taxon>Pterygota</taxon>
        <taxon>Neoptera</taxon>
        <taxon>Endopterygota</taxon>
        <taxon>Diptera</taxon>
        <taxon>Nematocera</taxon>
        <taxon>Chironomoidea</taxon>
        <taxon>Chironomidae</taxon>
        <taxon>Chironominae</taxon>
        <taxon>Polypedilum</taxon>
        <taxon>Polypedilum</taxon>
    </lineage>
</organism>
<evidence type="ECO:0000313" key="2">
    <source>
        <dbReference type="EMBL" id="KAG5675376.1"/>
    </source>
</evidence>
<name>A0A9J6C0D9_POLVA</name>